<comment type="caution">
    <text evidence="1">The sequence shown here is derived from an EMBL/GenBank/DDBJ whole genome shotgun (WGS) entry which is preliminary data.</text>
</comment>
<dbReference type="EMBL" id="JAGSPC010000001">
    <property type="protein sequence ID" value="MBV7257992.1"/>
    <property type="molecule type" value="Genomic_DNA"/>
</dbReference>
<gene>
    <name evidence="1" type="ORF">KCG46_00210</name>
</gene>
<dbReference type="RefSeq" id="WP_218403371.1">
    <property type="nucleotide sequence ID" value="NZ_JAGSPC010000001.1"/>
</dbReference>
<organism evidence="1 2">
    <name type="scientific">Erythrobacter crassostreae</name>
    <dbReference type="NCBI Taxonomy" id="2828328"/>
    <lineage>
        <taxon>Bacteria</taxon>
        <taxon>Pseudomonadati</taxon>
        <taxon>Pseudomonadota</taxon>
        <taxon>Alphaproteobacteria</taxon>
        <taxon>Sphingomonadales</taxon>
        <taxon>Erythrobacteraceae</taxon>
        <taxon>Erythrobacter/Porphyrobacter group</taxon>
        <taxon>Erythrobacter</taxon>
    </lineage>
</organism>
<name>A0A9X1JN05_9SPHN</name>
<dbReference type="AlphaFoldDB" id="A0A9X1JN05"/>
<keyword evidence="2" id="KW-1185">Reference proteome</keyword>
<protein>
    <submittedName>
        <fullName evidence="1">Uncharacterized protein</fullName>
    </submittedName>
</protein>
<accession>A0A9X1JN05</accession>
<reference evidence="1" key="1">
    <citation type="submission" date="2021-04" db="EMBL/GenBank/DDBJ databases">
        <authorList>
            <person name="Pira H."/>
            <person name="Risdian C."/>
            <person name="Wink J."/>
        </authorList>
    </citation>
    <scope>NUCLEOTIDE SEQUENCE</scope>
    <source>
        <strain evidence="1">WH158</strain>
    </source>
</reference>
<proteinExistence type="predicted"/>
<evidence type="ECO:0000313" key="1">
    <source>
        <dbReference type="EMBL" id="MBV7257992.1"/>
    </source>
</evidence>
<evidence type="ECO:0000313" key="2">
    <source>
        <dbReference type="Proteomes" id="UP001138681"/>
    </source>
</evidence>
<sequence>MSHQLALSSLFSVLALTVLSLASVHGMIGSGAGSSAPSQPFTIQAELAPGLNK</sequence>
<dbReference type="Proteomes" id="UP001138681">
    <property type="component" value="Unassembled WGS sequence"/>
</dbReference>